<evidence type="ECO:0000313" key="1">
    <source>
        <dbReference type="EMBL" id="KAH8005999.1"/>
    </source>
</evidence>
<proteinExistence type="predicted"/>
<name>A0ACB8FL38_9SAUR</name>
<comment type="caution">
    <text evidence="1">The sequence shown here is derived from an EMBL/GenBank/DDBJ whole genome shotgun (WGS) entry which is preliminary data.</text>
</comment>
<reference evidence="1" key="1">
    <citation type="submission" date="2021-08" db="EMBL/GenBank/DDBJ databases">
        <title>The first chromosome-level gecko genome reveals the dynamic sex chromosomes of Neotropical dwarf geckos (Sphaerodactylidae: Sphaerodactylus).</title>
        <authorList>
            <person name="Pinto B.J."/>
            <person name="Keating S.E."/>
            <person name="Gamble T."/>
        </authorList>
    </citation>
    <scope>NUCLEOTIDE SEQUENCE</scope>
    <source>
        <strain evidence="1">TG3544</strain>
    </source>
</reference>
<protein>
    <submittedName>
        <fullName evidence="1">Uncharacterized protein</fullName>
    </submittedName>
</protein>
<organism evidence="1 2">
    <name type="scientific">Sphaerodactylus townsendi</name>
    <dbReference type="NCBI Taxonomy" id="933632"/>
    <lineage>
        <taxon>Eukaryota</taxon>
        <taxon>Metazoa</taxon>
        <taxon>Chordata</taxon>
        <taxon>Craniata</taxon>
        <taxon>Vertebrata</taxon>
        <taxon>Euteleostomi</taxon>
        <taxon>Lepidosauria</taxon>
        <taxon>Squamata</taxon>
        <taxon>Bifurcata</taxon>
        <taxon>Gekkota</taxon>
        <taxon>Sphaerodactylidae</taxon>
        <taxon>Sphaerodactylus</taxon>
    </lineage>
</organism>
<gene>
    <name evidence="1" type="ORF">K3G42_031706</name>
</gene>
<keyword evidence="2" id="KW-1185">Reference proteome</keyword>
<sequence>MLLLPSLPRGLKGQEEIKNQASLFCYDEINTLTSDPILGLNTSPRRRLVKYERRTLVSLRGWEQLQSVERPYLAALCQTTCLILPAALGQGTGRPPYLELLEELIGKDFLVTGARLTAMNHPQAGFITAILSVTESEASSMRSVLTEGPCLVLAAQRDNAVVCFEALLTG</sequence>
<dbReference type="Proteomes" id="UP000827872">
    <property type="component" value="Linkage Group LG04"/>
</dbReference>
<evidence type="ECO:0000313" key="2">
    <source>
        <dbReference type="Proteomes" id="UP000827872"/>
    </source>
</evidence>
<dbReference type="EMBL" id="CM037617">
    <property type="protein sequence ID" value="KAH8005999.1"/>
    <property type="molecule type" value="Genomic_DNA"/>
</dbReference>
<accession>A0ACB8FL38</accession>